<keyword evidence="2" id="KW-1185">Reference proteome</keyword>
<dbReference type="AlphaFoldDB" id="A0A062V4J2"/>
<evidence type="ECO:0000313" key="2">
    <source>
        <dbReference type="Proteomes" id="UP000027153"/>
    </source>
</evidence>
<proteinExistence type="predicted"/>
<sequence>MVFIYKNTLENLSDIMTLEFTIKMNEHGLFDMNVKAIVDSDSNLIPFQYENPDKEFIDCTYTNLDQKGIQKQIEEIIDENKWY</sequence>
<evidence type="ECO:0000313" key="1">
    <source>
        <dbReference type="EMBL" id="KCZ71513.1"/>
    </source>
</evidence>
<reference evidence="1 2" key="1">
    <citation type="journal article" date="2013" name="Nature">
        <title>Anaerobic oxidation of methane coupled to nitrate reduction in a novel archaeal lineage.</title>
        <authorList>
            <person name="Haroon M.F."/>
            <person name="Hu S."/>
            <person name="Shi Y."/>
            <person name="Imelfort M."/>
            <person name="Keller J."/>
            <person name="Hugenholtz P."/>
            <person name="Yuan Z."/>
            <person name="Tyson G.W."/>
        </authorList>
    </citation>
    <scope>NUCLEOTIDE SEQUENCE [LARGE SCALE GENOMIC DNA]</scope>
    <source>
        <strain evidence="1 2">ANME-2d</strain>
    </source>
</reference>
<dbReference type="EMBL" id="JMIY01000005">
    <property type="protein sequence ID" value="KCZ71513.1"/>
    <property type="molecule type" value="Genomic_DNA"/>
</dbReference>
<dbReference type="Proteomes" id="UP000027153">
    <property type="component" value="Unassembled WGS sequence"/>
</dbReference>
<protein>
    <submittedName>
        <fullName evidence="1">Uncharacterized protein</fullName>
    </submittedName>
</protein>
<comment type="caution">
    <text evidence="1">The sequence shown here is derived from an EMBL/GenBank/DDBJ whole genome shotgun (WGS) entry which is preliminary data.</text>
</comment>
<gene>
    <name evidence="1" type="ORF">ANME2D_02245</name>
</gene>
<name>A0A062V4J2_9EURY</name>
<organism evidence="1 2">
    <name type="scientific">Candidatus Methanoperedens nitratireducens</name>
    <dbReference type="NCBI Taxonomy" id="1392998"/>
    <lineage>
        <taxon>Archaea</taxon>
        <taxon>Methanobacteriati</taxon>
        <taxon>Methanobacteriota</taxon>
        <taxon>Stenosarchaea group</taxon>
        <taxon>Methanomicrobia</taxon>
        <taxon>Methanosarcinales</taxon>
        <taxon>ANME-2 cluster</taxon>
        <taxon>Candidatus Methanoperedentaceae</taxon>
        <taxon>Candidatus Methanoperedens</taxon>
    </lineage>
</organism>
<accession>A0A062V4J2</accession>